<dbReference type="Proteomes" id="UP000663823">
    <property type="component" value="Unassembled WGS sequence"/>
</dbReference>
<dbReference type="Proteomes" id="UP000663889">
    <property type="component" value="Unassembled WGS sequence"/>
</dbReference>
<proteinExistence type="predicted"/>
<dbReference type="Proteomes" id="UP000663864">
    <property type="component" value="Unassembled WGS sequence"/>
</dbReference>
<evidence type="ECO:0000313" key="3">
    <source>
        <dbReference type="EMBL" id="CAF1140989.1"/>
    </source>
</evidence>
<dbReference type="AlphaFoldDB" id="A0A815F9M8"/>
<feature type="compositionally biased region" description="Polar residues" evidence="1">
    <location>
        <begin position="73"/>
        <end position="84"/>
    </location>
</feature>
<name>A0A815F9M8_9BILA</name>
<sequence>MSSSHSEVRIVENPNELYEYSNNVRPPHKPIPATSHSAKLHEETSITKDISLDFLKNKVGNIRDKPGGEHVNRSGTLIGNSKNS</sequence>
<evidence type="ECO:0000313" key="2">
    <source>
        <dbReference type="EMBL" id="CAF1083177.1"/>
    </source>
</evidence>
<reference evidence="4" key="1">
    <citation type="submission" date="2021-02" db="EMBL/GenBank/DDBJ databases">
        <authorList>
            <person name="Nowell W R."/>
        </authorList>
    </citation>
    <scope>NUCLEOTIDE SEQUENCE</scope>
</reference>
<evidence type="ECO:0000313" key="4">
    <source>
        <dbReference type="EMBL" id="CAF1320515.1"/>
    </source>
</evidence>
<comment type="caution">
    <text evidence="4">The sequence shown here is derived from an EMBL/GenBank/DDBJ whole genome shotgun (WGS) entry which is preliminary data.</text>
</comment>
<gene>
    <name evidence="5" type="ORF">FNK824_LOCUS250</name>
    <name evidence="6" type="ORF">OTI717_LOCUS13990</name>
    <name evidence="2" type="ORF">RFH988_LOCUS18405</name>
    <name evidence="3" type="ORF">SEV965_LOCUS17929</name>
    <name evidence="4" type="ORF">ZHD862_LOCUS28984</name>
</gene>
<feature type="region of interest" description="Disordered" evidence="1">
    <location>
        <begin position="61"/>
        <end position="84"/>
    </location>
</feature>
<protein>
    <submittedName>
        <fullName evidence="4">Uncharacterized protein</fullName>
    </submittedName>
</protein>
<dbReference type="EMBL" id="CAJNOU010001045">
    <property type="protein sequence ID" value="CAF1140989.1"/>
    <property type="molecule type" value="Genomic_DNA"/>
</dbReference>
<dbReference type="EMBL" id="CAJOBE010000009">
    <property type="protein sequence ID" value="CAF3536606.1"/>
    <property type="molecule type" value="Genomic_DNA"/>
</dbReference>
<accession>A0A815F9M8</accession>
<dbReference type="EMBL" id="CAJNOT010002491">
    <property type="protein sequence ID" value="CAF1320515.1"/>
    <property type="molecule type" value="Genomic_DNA"/>
</dbReference>
<dbReference type="EMBL" id="CAJOAX010001530">
    <property type="protein sequence ID" value="CAF3723730.1"/>
    <property type="molecule type" value="Genomic_DNA"/>
</dbReference>
<evidence type="ECO:0000313" key="7">
    <source>
        <dbReference type="Proteomes" id="UP000663864"/>
    </source>
</evidence>
<dbReference type="EMBL" id="CAJNOO010001034">
    <property type="protein sequence ID" value="CAF1083177.1"/>
    <property type="molecule type" value="Genomic_DNA"/>
</dbReference>
<evidence type="ECO:0000313" key="5">
    <source>
        <dbReference type="EMBL" id="CAF3536606.1"/>
    </source>
</evidence>
<dbReference type="Proteomes" id="UP000663882">
    <property type="component" value="Unassembled WGS sequence"/>
</dbReference>
<organism evidence="4 7">
    <name type="scientific">Rotaria sordida</name>
    <dbReference type="NCBI Taxonomy" id="392033"/>
    <lineage>
        <taxon>Eukaryota</taxon>
        <taxon>Metazoa</taxon>
        <taxon>Spiralia</taxon>
        <taxon>Gnathifera</taxon>
        <taxon>Rotifera</taxon>
        <taxon>Eurotatoria</taxon>
        <taxon>Bdelloidea</taxon>
        <taxon>Philodinida</taxon>
        <taxon>Philodinidae</taxon>
        <taxon>Rotaria</taxon>
    </lineage>
</organism>
<evidence type="ECO:0000256" key="1">
    <source>
        <dbReference type="SAM" id="MobiDB-lite"/>
    </source>
</evidence>
<feature type="compositionally biased region" description="Basic and acidic residues" evidence="1">
    <location>
        <begin position="61"/>
        <end position="72"/>
    </location>
</feature>
<dbReference type="Proteomes" id="UP000663874">
    <property type="component" value="Unassembled WGS sequence"/>
</dbReference>
<evidence type="ECO:0000313" key="6">
    <source>
        <dbReference type="EMBL" id="CAF3723730.1"/>
    </source>
</evidence>